<dbReference type="EMBL" id="CDMZ01002926">
    <property type="protein sequence ID" value="CEM44414.1"/>
    <property type="molecule type" value="Genomic_DNA"/>
</dbReference>
<reference evidence="2" key="1">
    <citation type="submission" date="2014-11" db="EMBL/GenBank/DDBJ databases">
        <authorList>
            <person name="Otto D Thomas"/>
            <person name="Naeem Raeece"/>
        </authorList>
    </citation>
    <scope>NUCLEOTIDE SEQUENCE</scope>
</reference>
<feature type="compositionally biased region" description="Low complexity" evidence="1">
    <location>
        <begin position="1747"/>
        <end position="1768"/>
    </location>
</feature>
<feature type="compositionally biased region" description="Low complexity" evidence="1">
    <location>
        <begin position="1911"/>
        <end position="1929"/>
    </location>
</feature>
<feature type="compositionally biased region" description="Low complexity" evidence="1">
    <location>
        <begin position="1285"/>
        <end position="1304"/>
    </location>
</feature>
<feature type="compositionally biased region" description="Gly residues" evidence="1">
    <location>
        <begin position="192"/>
        <end position="230"/>
    </location>
</feature>
<feature type="region of interest" description="Disordered" evidence="1">
    <location>
        <begin position="839"/>
        <end position="902"/>
    </location>
</feature>
<feature type="compositionally biased region" description="Basic and acidic residues" evidence="1">
    <location>
        <begin position="362"/>
        <end position="371"/>
    </location>
</feature>
<evidence type="ECO:0000256" key="1">
    <source>
        <dbReference type="SAM" id="MobiDB-lite"/>
    </source>
</evidence>
<feature type="compositionally biased region" description="Polar residues" evidence="1">
    <location>
        <begin position="690"/>
        <end position="704"/>
    </location>
</feature>
<gene>
    <name evidence="2" type="ORF">Cvel_7151</name>
</gene>
<feature type="compositionally biased region" description="Polar residues" evidence="1">
    <location>
        <begin position="1202"/>
        <end position="1215"/>
    </location>
</feature>
<feature type="compositionally biased region" description="Basic and acidic residues" evidence="1">
    <location>
        <begin position="60"/>
        <end position="73"/>
    </location>
</feature>
<feature type="compositionally biased region" description="Basic and acidic residues" evidence="1">
    <location>
        <begin position="1554"/>
        <end position="1571"/>
    </location>
</feature>
<feature type="compositionally biased region" description="Basic and acidic residues" evidence="1">
    <location>
        <begin position="544"/>
        <end position="575"/>
    </location>
</feature>
<feature type="compositionally biased region" description="Gly residues" evidence="1">
    <location>
        <begin position="471"/>
        <end position="486"/>
    </location>
</feature>
<feature type="region of interest" description="Disordered" evidence="1">
    <location>
        <begin position="746"/>
        <end position="787"/>
    </location>
</feature>
<feature type="compositionally biased region" description="Low complexity" evidence="1">
    <location>
        <begin position="1109"/>
        <end position="1119"/>
    </location>
</feature>
<feature type="compositionally biased region" description="Basic and acidic residues" evidence="1">
    <location>
        <begin position="1972"/>
        <end position="1986"/>
    </location>
</feature>
<feature type="compositionally biased region" description="Gly residues" evidence="1">
    <location>
        <begin position="385"/>
        <end position="406"/>
    </location>
</feature>
<feature type="compositionally biased region" description="Basic and acidic residues" evidence="1">
    <location>
        <begin position="1638"/>
        <end position="1647"/>
    </location>
</feature>
<feature type="compositionally biased region" description="Low complexity" evidence="1">
    <location>
        <begin position="100"/>
        <end position="113"/>
    </location>
</feature>
<feature type="compositionally biased region" description="Gly residues" evidence="1">
    <location>
        <begin position="585"/>
        <end position="609"/>
    </location>
</feature>
<feature type="region of interest" description="Disordered" evidence="1">
    <location>
        <begin position="2025"/>
        <end position="2206"/>
    </location>
</feature>
<feature type="compositionally biased region" description="Basic and acidic residues" evidence="1">
    <location>
        <begin position="644"/>
        <end position="684"/>
    </location>
</feature>
<feature type="compositionally biased region" description="Low complexity" evidence="1">
    <location>
        <begin position="133"/>
        <end position="142"/>
    </location>
</feature>
<feature type="compositionally biased region" description="Low complexity" evidence="1">
    <location>
        <begin position="1485"/>
        <end position="1501"/>
    </location>
</feature>
<feature type="compositionally biased region" description="Gly residues" evidence="1">
    <location>
        <begin position="1067"/>
        <end position="1077"/>
    </location>
</feature>
<feature type="compositionally biased region" description="Low complexity" evidence="1">
    <location>
        <begin position="2174"/>
        <end position="2185"/>
    </location>
</feature>
<feature type="compositionally biased region" description="Gly residues" evidence="1">
    <location>
        <begin position="1790"/>
        <end position="1814"/>
    </location>
</feature>
<feature type="compositionally biased region" description="Basic and acidic residues" evidence="1">
    <location>
        <begin position="1887"/>
        <end position="1897"/>
    </location>
</feature>
<feature type="compositionally biased region" description="Low complexity" evidence="1">
    <location>
        <begin position="889"/>
        <end position="899"/>
    </location>
</feature>
<feature type="compositionally biased region" description="Polar residues" evidence="1">
    <location>
        <begin position="1175"/>
        <end position="1194"/>
    </location>
</feature>
<feature type="region of interest" description="Disordered" evidence="1">
    <location>
        <begin position="1"/>
        <end position="733"/>
    </location>
</feature>
<feature type="compositionally biased region" description="Low complexity" evidence="1">
    <location>
        <begin position="938"/>
        <end position="958"/>
    </location>
</feature>
<feature type="compositionally biased region" description="Low complexity" evidence="1">
    <location>
        <begin position="2045"/>
        <end position="2066"/>
    </location>
</feature>
<feature type="compositionally biased region" description="Acidic residues" evidence="1">
    <location>
        <begin position="30"/>
        <end position="39"/>
    </location>
</feature>
<feature type="compositionally biased region" description="Basic and acidic residues" evidence="1">
    <location>
        <begin position="1710"/>
        <end position="1724"/>
    </location>
</feature>
<feature type="compositionally biased region" description="Low complexity" evidence="1">
    <location>
        <begin position="1378"/>
        <end position="1393"/>
    </location>
</feature>
<feature type="compositionally biased region" description="Low complexity" evidence="1">
    <location>
        <begin position="1698"/>
        <end position="1707"/>
    </location>
</feature>
<feature type="compositionally biased region" description="Low complexity" evidence="1">
    <location>
        <begin position="317"/>
        <end position="326"/>
    </location>
</feature>
<feature type="compositionally biased region" description="Basic and acidic residues" evidence="1">
    <location>
        <begin position="241"/>
        <end position="252"/>
    </location>
</feature>
<name>A0A0G4HJQ0_9ALVE</name>
<proteinExistence type="predicted"/>
<feature type="compositionally biased region" description="Basic and acidic residues" evidence="1">
    <location>
        <begin position="114"/>
        <end position="124"/>
    </location>
</feature>
<feature type="compositionally biased region" description="Polar residues" evidence="1">
    <location>
        <begin position="2186"/>
        <end position="2195"/>
    </location>
</feature>
<feature type="compositionally biased region" description="Polar residues" evidence="1">
    <location>
        <begin position="1096"/>
        <end position="1108"/>
    </location>
</feature>
<feature type="compositionally biased region" description="Gly residues" evidence="1">
    <location>
        <begin position="1138"/>
        <end position="1147"/>
    </location>
</feature>
<feature type="compositionally biased region" description="Low complexity" evidence="1">
    <location>
        <begin position="705"/>
        <end position="723"/>
    </location>
</feature>
<feature type="compositionally biased region" description="Pro residues" evidence="1">
    <location>
        <begin position="1359"/>
        <end position="1377"/>
    </location>
</feature>
<feature type="compositionally biased region" description="Low complexity" evidence="1">
    <location>
        <begin position="1725"/>
        <end position="1738"/>
    </location>
</feature>
<feature type="compositionally biased region" description="Basic and acidic residues" evidence="1">
    <location>
        <begin position="144"/>
        <end position="157"/>
    </location>
</feature>
<evidence type="ECO:0000313" key="2">
    <source>
        <dbReference type="EMBL" id="CEM44414.1"/>
    </source>
</evidence>
<feature type="compositionally biased region" description="Low complexity" evidence="1">
    <location>
        <begin position="1572"/>
        <end position="1581"/>
    </location>
</feature>
<feature type="compositionally biased region" description="Gly residues" evidence="1">
    <location>
        <begin position="1440"/>
        <end position="1449"/>
    </location>
</feature>
<feature type="compositionally biased region" description="Low complexity" evidence="1">
    <location>
        <begin position="1426"/>
        <end position="1439"/>
    </location>
</feature>
<feature type="compositionally biased region" description="Basic and acidic residues" evidence="1">
    <location>
        <begin position="1467"/>
        <end position="1478"/>
    </location>
</feature>
<feature type="compositionally biased region" description="Gly residues" evidence="1">
    <location>
        <begin position="2149"/>
        <end position="2161"/>
    </location>
</feature>
<feature type="compositionally biased region" description="Low complexity" evidence="1">
    <location>
        <begin position="997"/>
        <end position="1008"/>
    </location>
</feature>
<accession>A0A0G4HJQ0</accession>
<feature type="compositionally biased region" description="Pro residues" evidence="1">
    <location>
        <begin position="438"/>
        <end position="447"/>
    </location>
</feature>
<protein>
    <submittedName>
        <fullName evidence="2">Uncharacterized protein</fullName>
    </submittedName>
</protein>
<feature type="compositionally biased region" description="Low complexity" evidence="1">
    <location>
        <begin position="839"/>
        <end position="881"/>
    </location>
</feature>
<feature type="compositionally biased region" description="Low complexity" evidence="1">
    <location>
        <begin position="1856"/>
        <end position="1872"/>
    </location>
</feature>
<feature type="compositionally biased region" description="Basic and acidic residues" evidence="1">
    <location>
        <begin position="426"/>
        <end position="435"/>
    </location>
</feature>
<organism evidence="2">
    <name type="scientific">Chromera velia CCMP2878</name>
    <dbReference type="NCBI Taxonomy" id="1169474"/>
    <lineage>
        <taxon>Eukaryota</taxon>
        <taxon>Sar</taxon>
        <taxon>Alveolata</taxon>
        <taxon>Colpodellida</taxon>
        <taxon>Chromeraceae</taxon>
        <taxon>Chromera</taxon>
    </lineage>
</organism>
<feature type="region of interest" description="Disordered" evidence="1">
    <location>
        <begin position="1241"/>
        <end position="1990"/>
    </location>
</feature>
<sequence length="2206" mass="223787">MASSATADGKTLPAAVAMETGGGSQRWADLVEDQPEDDMPSSGGASQKGGGMVLSSTAPRGKERDRDRKRSTEGDGSGRSSWKGKETGGPVNIKGGGAGLASSGSAASTAFSGRDSRDQGREDVSSALSEVLGRPVAASGRRAGARDRDRERGHSDGPHSNSLLKGGGGGPSMAGGSVHHHHHHGYEPHQMTGGGGGGGKSGRGGGGGFGGGQRGARGDPQGMGGGGGGPQAQPQQQQQHPYDHRGGGERHGQAWPPRRGPNESWRGGYEEGAAGEFGRGPHHNRGPNAPGPVFPPRGGDRGGEGEDEMGGGGRGGSRFFQQGGERPLAGGGYGGEDFDDRHSHGGTPGGRHGPHHPMRASVDSDRERERSAGPGGRMPPAGAQPGPGGMMQGGRGGRGGGQGGSSLRGSREFVGDGSSPFEREDETGASREWRGEGFPPPGPPPSGPLGMGRGRPGGVWHEHELVDAAAGRGGRGGGGPAGGRGGPRNSPSGPPGPGGSGGWNVHQQQGAMRGGRAAKGGGAQAHPVGLPPDERVGSGPQHQQGRERGDRGGASERERNRKRPDEDDNWRRADTSEGGSPSSASGGGSGSRGGRGGGRGQQNEAGGGPGKRKPAPPANDPRGQARNRDGGGGGGKGGKPWESMQRERDAAREREREKAVRAERERQKEDMEEMRGGGELRGNGEDPIDQTGSPRSSVVTQLFVQSQQKQPNQPTTQQQSQSNILIPAESRTEPAVSVAHLTIADGNTPHFTAHPHPQSPARSAPLSEPHKSPLMEHTAGPAISTPDQPMSQEAMLLAALTSGAGGPGSLPGHILSSGGFIPPNLVTPEFLQILQQQSLPASVPQQQPQQPQPQQQPQSHVPPAGTLHSQPQPQPQQSIGQPPLPSGLPLPHSLLQGQPNPSAALSQAIGTLSALSPEDQQALIDTLLHQGDPSSLPSILGGLSSSGMMTGMGQQPPSLGMAASKSPLEAAADSLSFSQHPQSEHPHRPLPTFPETASSSAVASASVSPHARVPPQDLSKITVLRVPSPSPNLRKNEKEQGGSSRLSQKQSEEGPTGQNPERTGSGDSVGGGAGGGQQQPPTQERPRKIKNVAAKPTTSAARGAGQQNAPSPAASSPMPSDTPPQQKSAPYILAAAGGREGAQGKVGGESQPSILSRPLSGRGGRDSRLPESRSSRPFTGNSGALTSHQESTSGPGDPPSHSPLQASASSTTPAGSNPGVDSVRLFEAACGLPMFDQQNANSLSAVRPPPVEFLSPRMRPETAGHPPPLSAGLSPHPAAYPHLHPSVPNAAGPGAPSSFPSAASEQGQGHPSSGPPQRVTMFSAGDLNNRLNNSAKPESPPPPLPAPRRFFNQANPSSAPGPSPAAFPSPTPTPAPTMTPLQRSQPQQQGPTQNSIVVYKVGGKIQHTQMPVGDSGPPSPNPPSQPRSQGPSPFSVSPAAGGGMRGSGPGPRIQPRPGGPGGSSGPRSERDKKRERGHPPGGPSPFGFSAANPAASSSSAASGGGEESMQVPSSQQPTVLPVVGGTEEDRERSFGQGYDSVEPSSSSAALQGGIEKDSLSGKGGKKNDPPWRRLGPNQPNPGGRGGGSLPSPSEKVQGPPPQVLRPAVRGGKHGPGGAMHPHQQPPPFDPSGPSGENRSSRFSHENRSSPTASAPFVSAGAEAHQGPQLHPPPVSSAQQGRSGGVPSEGVTGEGSSVGGVTVVSLGGAQSRRDGGPDLGRDLQRRLASASAQASQQQLMHGSSRTTAPHAHGHPSSSGGGESAAVEGVRQQDRTFAEMEGDWAEMDDGGVEGARGGAVGGRISGEGGATGGGGATWKRAPRLLPESGSATASGPGKRNDREKGAPTHLHQAPPSNPASASFASPSSRPAHASSPPPSVLQQQQQQPKETDKEKDGLSKPHWRVAQHGHDGPPGSSSASASPAMAAAAAPSTPPSAPLMGTPPTAVPLTTTHWVRKGEGVGADAQGKKQRKGKGAEMRGEKDKDAAAKGRGVLFNRTVANIRRESPAGVARGGLEKVSVEGGQYHQVGGALNEGSHMMDAEFPGVSHSHASSSTSASGSSSSFCTSSADHQMMNMNGVPTTAERPSSVEIDRMITSGFVRRGGDRPSGSRSTSSQHVPLVLPHGQSAPSNIPQPPPPPQTTHDADKVSSAGGGGSTGEGGGRPPMHDASGGSRGGRVSPRVSSSSSTGAETANGTTPPSPAQVASAR</sequence>
<dbReference type="VEuPathDB" id="CryptoDB:Cvel_7151"/>
<feature type="compositionally biased region" description="Acidic residues" evidence="1">
    <location>
        <begin position="1778"/>
        <end position="1789"/>
    </location>
</feature>
<feature type="region of interest" description="Disordered" evidence="1">
    <location>
        <begin position="938"/>
        <end position="1221"/>
    </location>
</feature>
<feature type="compositionally biased region" description="Basic and acidic residues" evidence="1">
    <location>
        <begin position="1163"/>
        <end position="1174"/>
    </location>
</feature>